<dbReference type="InterPro" id="IPR025616">
    <property type="entry name" value="YpjP"/>
</dbReference>
<feature type="region of interest" description="Disordered" evidence="1">
    <location>
        <begin position="33"/>
        <end position="71"/>
    </location>
</feature>
<dbReference type="OrthoDB" id="2435352at2"/>
<accession>A0A1H9TWF4</accession>
<dbReference type="AlphaFoldDB" id="A0A1H9TWF4"/>
<evidence type="ECO:0000313" key="3">
    <source>
        <dbReference type="Proteomes" id="UP000198571"/>
    </source>
</evidence>
<name>A0A1H9TWF4_9BACI</name>
<dbReference type="Proteomes" id="UP000198571">
    <property type="component" value="Unassembled WGS sequence"/>
</dbReference>
<sequence length="210" mass="24648">MKLWFKKISAVLITLLTLGIYIPPTYLDANAEGEKDDSFPADEELQGADSAFSEIEESESDLDGIEDDEDSTDIDVSDHYIQMFTEQAREQTFNKLGPRIANKVEDDFMMDVFPSMEEVISTILDELDEEEFTYLEIEEQKASVKGEKIFNIYNHQAKEDVARFHVRRDLKPKDGYWFNFHYHLRDDNFEEHHDLGNIYWDKNTPPKWMS</sequence>
<organism evidence="2 3">
    <name type="scientific">Salipaludibacillus aurantiacus</name>
    <dbReference type="NCBI Taxonomy" id="1601833"/>
    <lineage>
        <taxon>Bacteria</taxon>
        <taxon>Bacillati</taxon>
        <taxon>Bacillota</taxon>
        <taxon>Bacilli</taxon>
        <taxon>Bacillales</taxon>
        <taxon>Bacillaceae</taxon>
    </lineage>
</organism>
<gene>
    <name evidence="2" type="ORF">SAMN05518684_106126</name>
</gene>
<protein>
    <submittedName>
        <fullName evidence="2">YpjP-like protein</fullName>
    </submittedName>
</protein>
<reference evidence="3" key="1">
    <citation type="submission" date="2016-10" db="EMBL/GenBank/DDBJ databases">
        <authorList>
            <person name="Varghese N."/>
            <person name="Submissions S."/>
        </authorList>
    </citation>
    <scope>NUCLEOTIDE SEQUENCE [LARGE SCALE GENOMIC DNA]</scope>
    <source>
        <strain evidence="3">S9</strain>
    </source>
</reference>
<evidence type="ECO:0000313" key="2">
    <source>
        <dbReference type="EMBL" id="SES01382.1"/>
    </source>
</evidence>
<feature type="compositionally biased region" description="Acidic residues" evidence="1">
    <location>
        <begin position="54"/>
        <end position="71"/>
    </location>
</feature>
<dbReference type="RefSeq" id="WP_093050735.1">
    <property type="nucleotide sequence ID" value="NZ_FOGT01000006.1"/>
</dbReference>
<dbReference type="Pfam" id="PF14005">
    <property type="entry name" value="YpjP"/>
    <property type="match status" value="1"/>
</dbReference>
<proteinExistence type="predicted"/>
<keyword evidence="3" id="KW-1185">Reference proteome</keyword>
<dbReference type="EMBL" id="FOGT01000006">
    <property type="protein sequence ID" value="SES01382.1"/>
    <property type="molecule type" value="Genomic_DNA"/>
</dbReference>
<dbReference type="STRING" id="1601833.SAMN05518684_106126"/>
<evidence type="ECO:0000256" key="1">
    <source>
        <dbReference type="SAM" id="MobiDB-lite"/>
    </source>
</evidence>